<organism evidence="2 3">
    <name type="scientific">Lophiotrema nucula</name>
    <dbReference type="NCBI Taxonomy" id="690887"/>
    <lineage>
        <taxon>Eukaryota</taxon>
        <taxon>Fungi</taxon>
        <taxon>Dikarya</taxon>
        <taxon>Ascomycota</taxon>
        <taxon>Pezizomycotina</taxon>
        <taxon>Dothideomycetes</taxon>
        <taxon>Pleosporomycetidae</taxon>
        <taxon>Pleosporales</taxon>
        <taxon>Lophiotremataceae</taxon>
        <taxon>Lophiotrema</taxon>
    </lineage>
</organism>
<accession>A0A6A5YMT4</accession>
<evidence type="ECO:0008006" key="4">
    <source>
        <dbReference type="Google" id="ProtNLM"/>
    </source>
</evidence>
<dbReference type="Proteomes" id="UP000799770">
    <property type="component" value="Unassembled WGS sequence"/>
</dbReference>
<evidence type="ECO:0000256" key="1">
    <source>
        <dbReference type="SAM" id="SignalP"/>
    </source>
</evidence>
<dbReference type="EMBL" id="ML977354">
    <property type="protein sequence ID" value="KAF2107468.1"/>
    <property type="molecule type" value="Genomic_DNA"/>
</dbReference>
<feature type="signal peptide" evidence="1">
    <location>
        <begin position="1"/>
        <end position="20"/>
    </location>
</feature>
<dbReference type="AlphaFoldDB" id="A0A6A5YMT4"/>
<gene>
    <name evidence="2" type="ORF">BDV96DRAFT_653809</name>
</gene>
<protein>
    <recommendedName>
        <fullName evidence="4">Extracellular membrane protein CFEM domain-containing protein</fullName>
    </recommendedName>
</protein>
<sequence>MRLSFLLLLTIILLSPFTTAQCPANMYAGCCPHLEGGWHQPCLEPFQVANITDCTLEKYQFGFWCCIGNDNNFTNLNYFCDFVSPGYRLGMRGYLFG</sequence>
<evidence type="ECO:0000313" key="3">
    <source>
        <dbReference type="Proteomes" id="UP000799770"/>
    </source>
</evidence>
<feature type="chain" id="PRO_5025372593" description="Extracellular membrane protein CFEM domain-containing protein" evidence="1">
    <location>
        <begin position="21"/>
        <end position="97"/>
    </location>
</feature>
<name>A0A6A5YMT4_9PLEO</name>
<keyword evidence="1" id="KW-0732">Signal</keyword>
<keyword evidence="3" id="KW-1185">Reference proteome</keyword>
<proteinExistence type="predicted"/>
<reference evidence="2" key="1">
    <citation type="journal article" date="2020" name="Stud. Mycol.">
        <title>101 Dothideomycetes genomes: a test case for predicting lifestyles and emergence of pathogens.</title>
        <authorList>
            <person name="Haridas S."/>
            <person name="Albert R."/>
            <person name="Binder M."/>
            <person name="Bloem J."/>
            <person name="Labutti K."/>
            <person name="Salamov A."/>
            <person name="Andreopoulos B."/>
            <person name="Baker S."/>
            <person name="Barry K."/>
            <person name="Bills G."/>
            <person name="Bluhm B."/>
            <person name="Cannon C."/>
            <person name="Castanera R."/>
            <person name="Culley D."/>
            <person name="Daum C."/>
            <person name="Ezra D."/>
            <person name="Gonzalez J."/>
            <person name="Henrissat B."/>
            <person name="Kuo A."/>
            <person name="Liang C."/>
            <person name="Lipzen A."/>
            <person name="Lutzoni F."/>
            <person name="Magnuson J."/>
            <person name="Mondo S."/>
            <person name="Nolan M."/>
            <person name="Ohm R."/>
            <person name="Pangilinan J."/>
            <person name="Park H.-J."/>
            <person name="Ramirez L."/>
            <person name="Alfaro M."/>
            <person name="Sun H."/>
            <person name="Tritt A."/>
            <person name="Yoshinaga Y."/>
            <person name="Zwiers L.-H."/>
            <person name="Turgeon B."/>
            <person name="Goodwin S."/>
            <person name="Spatafora J."/>
            <person name="Crous P."/>
            <person name="Grigoriev I."/>
        </authorList>
    </citation>
    <scope>NUCLEOTIDE SEQUENCE</scope>
    <source>
        <strain evidence="2">CBS 627.86</strain>
    </source>
</reference>
<evidence type="ECO:0000313" key="2">
    <source>
        <dbReference type="EMBL" id="KAF2107468.1"/>
    </source>
</evidence>